<dbReference type="EMBL" id="CP157484">
    <property type="protein sequence ID" value="XBO41736.1"/>
    <property type="molecule type" value="Genomic_DNA"/>
</dbReference>
<dbReference type="PROSITE" id="PS51186">
    <property type="entry name" value="GNAT"/>
    <property type="match status" value="1"/>
</dbReference>
<dbReference type="CDD" id="cd04301">
    <property type="entry name" value="NAT_SF"/>
    <property type="match status" value="1"/>
</dbReference>
<dbReference type="SUPFAM" id="SSF55729">
    <property type="entry name" value="Acyl-CoA N-acyltransferases (Nat)"/>
    <property type="match status" value="1"/>
</dbReference>
<name>A0AAU7JNE9_9HYPH</name>
<keyword evidence="2" id="KW-0808">Transferase</keyword>
<dbReference type="Pfam" id="PF00583">
    <property type="entry name" value="Acetyltransf_1"/>
    <property type="match status" value="1"/>
</dbReference>
<gene>
    <name evidence="2" type="ORF">ABEG18_10685</name>
</gene>
<dbReference type="AlphaFoldDB" id="A0AAU7JNE9"/>
<dbReference type="RefSeq" id="WP_406858589.1">
    <property type="nucleotide sequence ID" value="NZ_CP157484.1"/>
</dbReference>
<proteinExistence type="predicted"/>
<dbReference type="InterPro" id="IPR052729">
    <property type="entry name" value="Acyl/Acetyltrans_Enzymes"/>
</dbReference>
<dbReference type="EC" id="2.3.1.-" evidence="2"/>
<reference evidence="2" key="1">
    <citation type="submission" date="2024-05" db="EMBL/GenBank/DDBJ databases">
        <authorList>
            <person name="Kim S."/>
            <person name="Heo J."/>
            <person name="Choi H."/>
            <person name="Choi Y."/>
            <person name="Kwon S.-W."/>
            <person name="Kim Y."/>
        </authorList>
    </citation>
    <scope>NUCLEOTIDE SEQUENCE</scope>
    <source>
        <strain evidence="2">KACC 23698</strain>
    </source>
</reference>
<evidence type="ECO:0000259" key="1">
    <source>
        <dbReference type="PROSITE" id="PS51186"/>
    </source>
</evidence>
<keyword evidence="2" id="KW-0012">Acyltransferase</keyword>
<protein>
    <submittedName>
        <fullName evidence="2">GNAT family N-acetyltransferase</fullName>
        <ecNumber evidence="2">2.3.1.-</ecNumber>
    </submittedName>
</protein>
<sequence length="284" mass="29379">MTNRTAHSLRPPVTIAALGPEHLSGAVALSRQAGWPHRLEDWELVLGLSRGFGAFANGRLVGTALATLYGDDVATINMVIVDESLRGQGVGRRLMAAALDAAAGEQRLIATKDGLPLYEKLGFQATGQIWQHQGVTPSFAPGAADIQWLHAGSDLDRIAACDRAACGMDRGLLLSVLAAAGSLAVLRDGDAVLGFAGLRAFGRGEVVGPVVAASQDAARTLIAAAFARKGAGLVRVDTPDPELGAWLASLGLPVVGGGVTMVRHARPRRATPFQTFALASQALG</sequence>
<dbReference type="PANTHER" id="PTHR47237:SF2">
    <property type="entry name" value="BLL4206 PROTEIN"/>
    <property type="match status" value="1"/>
</dbReference>
<dbReference type="Gene3D" id="3.40.630.30">
    <property type="match status" value="1"/>
</dbReference>
<accession>A0AAU7JNE9</accession>
<dbReference type="InterPro" id="IPR016181">
    <property type="entry name" value="Acyl_CoA_acyltransferase"/>
</dbReference>
<dbReference type="PANTHER" id="PTHR47237">
    <property type="entry name" value="SLL0310 PROTEIN"/>
    <property type="match status" value="1"/>
</dbReference>
<dbReference type="GO" id="GO:0016747">
    <property type="term" value="F:acyltransferase activity, transferring groups other than amino-acyl groups"/>
    <property type="evidence" value="ECO:0007669"/>
    <property type="project" value="InterPro"/>
</dbReference>
<dbReference type="Gene3D" id="3.40.630.90">
    <property type="match status" value="1"/>
</dbReference>
<evidence type="ECO:0000313" key="2">
    <source>
        <dbReference type="EMBL" id="XBO41736.1"/>
    </source>
</evidence>
<feature type="domain" description="N-acetyltransferase" evidence="1">
    <location>
        <begin position="13"/>
        <end position="147"/>
    </location>
</feature>
<dbReference type="InterPro" id="IPR000182">
    <property type="entry name" value="GNAT_dom"/>
</dbReference>
<organism evidence="2">
    <name type="scientific">Alsobacter sp. KACC 23698</name>
    <dbReference type="NCBI Taxonomy" id="3149229"/>
    <lineage>
        <taxon>Bacteria</taxon>
        <taxon>Pseudomonadati</taxon>
        <taxon>Pseudomonadota</taxon>
        <taxon>Alphaproteobacteria</taxon>
        <taxon>Hyphomicrobiales</taxon>
        <taxon>Alsobacteraceae</taxon>
        <taxon>Alsobacter</taxon>
    </lineage>
</organism>
<dbReference type="Pfam" id="PF18014">
    <property type="entry name" value="Acetyltransf_18"/>
    <property type="match status" value="1"/>
</dbReference>
<dbReference type="InterPro" id="IPR041496">
    <property type="entry name" value="YitH/HolE_GNAT"/>
</dbReference>